<dbReference type="GO" id="GO:0031507">
    <property type="term" value="P:heterochromatin formation"/>
    <property type="evidence" value="ECO:0007669"/>
    <property type="project" value="TreeGrafter"/>
</dbReference>
<reference evidence="8" key="1">
    <citation type="submission" date="2023-10" db="EMBL/GenBank/DDBJ databases">
        <authorList>
            <person name="Hackl T."/>
        </authorList>
    </citation>
    <scope>NUCLEOTIDE SEQUENCE</scope>
</reference>
<evidence type="ECO:0000256" key="2">
    <source>
        <dbReference type="ARBA" id="ARBA00022705"/>
    </source>
</evidence>
<feature type="compositionally biased region" description="Acidic residues" evidence="6">
    <location>
        <begin position="249"/>
        <end position="300"/>
    </location>
</feature>
<feature type="compositionally biased region" description="Acidic residues" evidence="6">
    <location>
        <begin position="311"/>
        <end position="324"/>
    </location>
</feature>
<dbReference type="InterPro" id="IPR009072">
    <property type="entry name" value="Histone-fold"/>
</dbReference>
<evidence type="ECO:0000256" key="5">
    <source>
        <dbReference type="ARBA" id="ARBA00042096"/>
    </source>
</evidence>
<dbReference type="InterPro" id="IPR051377">
    <property type="entry name" value="DNA_Pol-Epsilon_Subunit"/>
</dbReference>
<dbReference type="PANTHER" id="PTHR46172:SF1">
    <property type="entry name" value="DNA POLYMERASE EPSILON SUBUNIT 3"/>
    <property type="match status" value="1"/>
</dbReference>
<feature type="region of interest" description="Disordered" evidence="6">
    <location>
        <begin position="177"/>
        <end position="324"/>
    </location>
</feature>
<gene>
    <name evidence="8" type="ORF">KHLLAP_LOCUS13731</name>
</gene>
<evidence type="ECO:0000313" key="9">
    <source>
        <dbReference type="Proteomes" id="UP001295740"/>
    </source>
</evidence>
<name>A0AAI8YQ94_9PEZI</name>
<feature type="domain" description="Transcription factor CBF/NF-Y/archaeal histone" evidence="7">
    <location>
        <begin position="94"/>
        <end position="158"/>
    </location>
</feature>
<dbReference type="Proteomes" id="UP001295740">
    <property type="component" value="Unassembled WGS sequence"/>
</dbReference>
<dbReference type="GO" id="GO:0006974">
    <property type="term" value="P:DNA damage response"/>
    <property type="evidence" value="ECO:0007669"/>
    <property type="project" value="TreeGrafter"/>
</dbReference>
<dbReference type="GO" id="GO:0008622">
    <property type="term" value="C:epsilon DNA polymerase complex"/>
    <property type="evidence" value="ECO:0007669"/>
    <property type="project" value="TreeGrafter"/>
</dbReference>
<dbReference type="AlphaFoldDB" id="A0AAI8YQ94"/>
<dbReference type="GO" id="GO:0006272">
    <property type="term" value="P:leading strand elongation"/>
    <property type="evidence" value="ECO:0007669"/>
    <property type="project" value="TreeGrafter"/>
</dbReference>
<protein>
    <recommendedName>
        <fullName evidence="4">DNA polymerase epsilon subunit D</fullName>
    </recommendedName>
    <alternativeName>
        <fullName evidence="5">DNA polymerase II subunit D</fullName>
    </alternativeName>
</protein>
<accession>A0AAI8YQ94</accession>
<feature type="region of interest" description="Disordered" evidence="6">
    <location>
        <begin position="24"/>
        <end position="84"/>
    </location>
</feature>
<feature type="compositionally biased region" description="Basic and acidic residues" evidence="6">
    <location>
        <begin position="301"/>
        <end position="310"/>
    </location>
</feature>
<evidence type="ECO:0000256" key="1">
    <source>
        <dbReference type="ARBA" id="ARBA00004123"/>
    </source>
</evidence>
<evidence type="ECO:0000256" key="4">
    <source>
        <dbReference type="ARBA" id="ARBA00039775"/>
    </source>
</evidence>
<evidence type="ECO:0000313" key="8">
    <source>
        <dbReference type="EMBL" id="CAJ2513263.1"/>
    </source>
</evidence>
<feature type="compositionally biased region" description="Low complexity" evidence="6">
    <location>
        <begin position="37"/>
        <end position="55"/>
    </location>
</feature>
<dbReference type="PANTHER" id="PTHR46172">
    <property type="entry name" value="DNA POLYMERASE EPSILON SUBUNIT 3"/>
    <property type="match status" value="1"/>
</dbReference>
<dbReference type="CDD" id="cd22928">
    <property type="entry name" value="HFD_POLE3_DPB4"/>
    <property type="match status" value="1"/>
</dbReference>
<dbReference type="GO" id="GO:0031490">
    <property type="term" value="F:chromatin DNA binding"/>
    <property type="evidence" value="ECO:0007669"/>
    <property type="project" value="TreeGrafter"/>
</dbReference>
<dbReference type="InterPro" id="IPR003958">
    <property type="entry name" value="CBFA_NFYB_domain"/>
</dbReference>
<dbReference type="SUPFAM" id="SSF47113">
    <property type="entry name" value="Histone-fold"/>
    <property type="match status" value="1"/>
</dbReference>
<keyword evidence="3" id="KW-0539">Nucleus</keyword>
<feature type="compositionally biased region" description="Basic and acidic residues" evidence="6">
    <location>
        <begin position="71"/>
        <end position="84"/>
    </location>
</feature>
<dbReference type="EMBL" id="CAUWAG010000020">
    <property type="protein sequence ID" value="CAJ2513263.1"/>
    <property type="molecule type" value="Genomic_DNA"/>
</dbReference>
<evidence type="ECO:0000256" key="3">
    <source>
        <dbReference type="ARBA" id="ARBA00023242"/>
    </source>
</evidence>
<comment type="subcellular location">
    <subcellularLocation>
        <location evidence="1">Nucleus</location>
    </subcellularLocation>
</comment>
<evidence type="ECO:0000259" key="7">
    <source>
        <dbReference type="Pfam" id="PF00808"/>
    </source>
</evidence>
<comment type="caution">
    <text evidence="8">The sequence shown here is derived from an EMBL/GenBank/DDBJ whole genome shotgun (WGS) entry which is preliminary data.</text>
</comment>
<evidence type="ECO:0000256" key="6">
    <source>
        <dbReference type="SAM" id="MobiDB-lite"/>
    </source>
</evidence>
<feature type="compositionally biased region" description="Polar residues" evidence="6">
    <location>
        <begin position="212"/>
        <end position="221"/>
    </location>
</feature>
<dbReference type="GO" id="GO:0046982">
    <property type="term" value="F:protein heterodimerization activity"/>
    <property type="evidence" value="ECO:0007669"/>
    <property type="project" value="InterPro"/>
</dbReference>
<proteinExistence type="predicted"/>
<sequence length="324" mass="34997">MPPKKADSTKHSNVSMAQFVYDGDESEVSGLAPPVPASASASASATVAAAPSNPSQPIEMDTDGQGDGGGDTDRDRERKEGFKEREHVTIEDLTLPKSIITRLAKGVLPPNTQIQANAILAMSKSATVFINHLAAAANEKTMTSNKKTIMPADVFAALEDVEFPHMRERLEAEFKKFNETQTTKRNTYRRRVAAQKKAERTGGSASGAGNDPNASMMSMASTDAGGAESSMAAPRSSKKQKPNAHDDSTMDVDGDETQEPQDASDAETEAEPEREDEDEDEDENAEEEQEDDDEDNEDEMHDALEEREARVDDDDALDNGGESD</sequence>
<keyword evidence="9" id="KW-1185">Reference proteome</keyword>
<organism evidence="8 9">
    <name type="scientific">Anthostomella pinea</name>
    <dbReference type="NCBI Taxonomy" id="933095"/>
    <lineage>
        <taxon>Eukaryota</taxon>
        <taxon>Fungi</taxon>
        <taxon>Dikarya</taxon>
        <taxon>Ascomycota</taxon>
        <taxon>Pezizomycotina</taxon>
        <taxon>Sordariomycetes</taxon>
        <taxon>Xylariomycetidae</taxon>
        <taxon>Xylariales</taxon>
        <taxon>Xylariaceae</taxon>
        <taxon>Anthostomella</taxon>
    </lineage>
</organism>
<dbReference type="GO" id="GO:0008623">
    <property type="term" value="C:CHRAC"/>
    <property type="evidence" value="ECO:0007669"/>
    <property type="project" value="TreeGrafter"/>
</dbReference>
<keyword evidence="2" id="KW-0235">DNA replication</keyword>
<dbReference type="Pfam" id="PF00808">
    <property type="entry name" value="CBFD_NFYB_HMF"/>
    <property type="match status" value="1"/>
</dbReference>
<dbReference type="Gene3D" id="1.10.20.10">
    <property type="entry name" value="Histone, subunit A"/>
    <property type="match status" value="1"/>
</dbReference>